<dbReference type="Gene3D" id="1.10.10.10">
    <property type="entry name" value="Winged helix-like DNA-binding domain superfamily/Winged helix DNA-binding domain"/>
    <property type="match status" value="1"/>
</dbReference>
<evidence type="ECO:0000256" key="1">
    <source>
        <dbReference type="ARBA" id="ARBA00023015"/>
    </source>
</evidence>
<protein>
    <submittedName>
        <fullName evidence="5">Helix-turn-helix domain-containing protein</fullName>
    </submittedName>
</protein>
<dbReference type="PROSITE" id="PS51118">
    <property type="entry name" value="HTH_HXLR"/>
    <property type="match status" value="1"/>
</dbReference>
<dbReference type="InterPro" id="IPR002577">
    <property type="entry name" value="HTH_HxlR"/>
</dbReference>
<keyword evidence="6" id="KW-1185">Reference proteome</keyword>
<dbReference type="EMBL" id="JAULBC010000006">
    <property type="protein sequence ID" value="MEX6689572.1"/>
    <property type="molecule type" value="Genomic_DNA"/>
</dbReference>
<dbReference type="Proteomes" id="UP001560573">
    <property type="component" value="Unassembled WGS sequence"/>
</dbReference>
<dbReference type="InterPro" id="IPR036388">
    <property type="entry name" value="WH-like_DNA-bd_sf"/>
</dbReference>
<evidence type="ECO:0000256" key="3">
    <source>
        <dbReference type="ARBA" id="ARBA00023163"/>
    </source>
</evidence>
<dbReference type="InterPro" id="IPR036390">
    <property type="entry name" value="WH_DNA-bd_sf"/>
</dbReference>
<dbReference type="SUPFAM" id="SSF46785">
    <property type="entry name" value="Winged helix' DNA-binding domain"/>
    <property type="match status" value="1"/>
</dbReference>
<organism evidence="5 6">
    <name type="scientific">Danxiaibacter flavus</name>
    <dbReference type="NCBI Taxonomy" id="3049108"/>
    <lineage>
        <taxon>Bacteria</taxon>
        <taxon>Pseudomonadati</taxon>
        <taxon>Bacteroidota</taxon>
        <taxon>Chitinophagia</taxon>
        <taxon>Chitinophagales</taxon>
        <taxon>Chitinophagaceae</taxon>
        <taxon>Danxiaibacter</taxon>
    </lineage>
</organism>
<name>A0ABV3ZI80_9BACT</name>
<dbReference type="RefSeq" id="WP_369330978.1">
    <property type="nucleotide sequence ID" value="NZ_JAULBC010000006.1"/>
</dbReference>
<feature type="domain" description="HTH hxlR-type" evidence="4">
    <location>
        <begin position="7"/>
        <end position="111"/>
    </location>
</feature>
<sequence>MSVPIDCKKNIIAIHDTLDVINGKWRISILACLTMKSELLFTELKAELASISSKVLSTELRFLEENKLISREVLKLPVVKVMYKLTPYGRTLESLVFSLLDWGLTHRSEMTGINGLGINTNEYINELKANLPTRTPKPKNFFDVVL</sequence>
<evidence type="ECO:0000313" key="6">
    <source>
        <dbReference type="Proteomes" id="UP001560573"/>
    </source>
</evidence>
<dbReference type="PANTHER" id="PTHR33204:SF29">
    <property type="entry name" value="TRANSCRIPTIONAL REGULATOR"/>
    <property type="match status" value="1"/>
</dbReference>
<accession>A0ABV3ZI80</accession>
<reference evidence="5 6" key="1">
    <citation type="submission" date="2023-07" db="EMBL/GenBank/DDBJ databases">
        <authorList>
            <person name="Lian W.-H."/>
        </authorList>
    </citation>
    <scope>NUCLEOTIDE SEQUENCE [LARGE SCALE GENOMIC DNA]</scope>
    <source>
        <strain evidence="5 6">SYSU DXS3180</strain>
    </source>
</reference>
<comment type="caution">
    <text evidence="5">The sequence shown here is derived from an EMBL/GenBank/DDBJ whole genome shotgun (WGS) entry which is preliminary data.</text>
</comment>
<gene>
    <name evidence="5" type="ORF">QTN47_18860</name>
</gene>
<keyword evidence="1" id="KW-0805">Transcription regulation</keyword>
<evidence type="ECO:0000259" key="4">
    <source>
        <dbReference type="PROSITE" id="PS51118"/>
    </source>
</evidence>
<keyword evidence="2" id="KW-0238">DNA-binding</keyword>
<evidence type="ECO:0000313" key="5">
    <source>
        <dbReference type="EMBL" id="MEX6689572.1"/>
    </source>
</evidence>
<evidence type="ECO:0000256" key="2">
    <source>
        <dbReference type="ARBA" id="ARBA00023125"/>
    </source>
</evidence>
<proteinExistence type="predicted"/>
<dbReference type="Pfam" id="PF01638">
    <property type="entry name" value="HxlR"/>
    <property type="match status" value="1"/>
</dbReference>
<dbReference type="PANTHER" id="PTHR33204">
    <property type="entry name" value="TRANSCRIPTIONAL REGULATOR, MARR FAMILY"/>
    <property type="match status" value="1"/>
</dbReference>
<keyword evidence="3" id="KW-0804">Transcription</keyword>